<dbReference type="AlphaFoldDB" id="A0A0G0PFX0"/>
<organism evidence="2 3">
    <name type="scientific">Candidatus Curtissbacteria bacterium GW2011_GWC2_38_9</name>
    <dbReference type="NCBI Taxonomy" id="1618414"/>
    <lineage>
        <taxon>Bacteria</taxon>
        <taxon>Candidatus Curtissiibacteriota</taxon>
    </lineage>
</organism>
<accession>A0A0G0PFX0</accession>
<reference evidence="2 3" key="1">
    <citation type="journal article" date="2015" name="Nature">
        <title>rRNA introns, odd ribosomes, and small enigmatic genomes across a large radiation of phyla.</title>
        <authorList>
            <person name="Brown C.T."/>
            <person name="Hug L.A."/>
            <person name="Thomas B.C."/>
            <person name="Sharon I."/>
            <person name="Castelle C.J."/>
            <person name="Singh A."/>
            <person name="Wilkins M.J."/>
            <person name="Williams K.H."/>
            <person name="Banfield J.F."/>
        </authorList>
    </citation>
    <scope>NUCLEOTIDE SEQUENCE [LARGE SCALE GENOMIC DNA]</scope>
</reference>
<sequence>MEKNYFDSLNYTIGNEDTALELEILPEEAQHVFAVAGSGSRIIPLLVKNPRFITCIDLSREQLSITELRIATLRELNYGDFLAFWGYPSRDITTNKRKSIFDNLVISSQAREIMNLFFEKNNWESLLHAGKWERTFKILSRINRIITKEKGLGIFNCQTEEDQAKYFKLKFPRKAWSFVIFLLGNAVVFNNLLYKGTFPKKNISESLHSFYIKRFDYLFKQDLARKNYFLQLLFFGELRFPEGLPLECNKEIFLKAKNGLLKTQIKYILGDVITEASKSSVPIDFLSLSDIPSYFKAPREQGFLQEIKKNISPGGIIVNRYYLRYPENLNTDGYQNIDDNFKEAISKEKIQMYSFGIYQKI</sequence>
<name>A0A0G0PFX0_9BACT</name>
<proteinExistence type="predicted"/>
<gene>
    <name evidence="2" type="ORF">UT12_C0026G0008</name>
</gene>
<protein>
    <recommendedName>
        <fullName evidence="4">DUF3419 family protein</fullName>
    </recommendedName>
</protein>
<keyword evidence="1" id="KW-1133">Transmembrane helix</keyword>
<keyword evidence="1" id="KW-0812">Transmembrane</keyword>
<evidence type="ECO:0000256" key="1">
    <source>
        <dbReference type="SAM" id="Phobius"/>
    </source>
</evidence>
<dbReference type="InterPro" id="IPR021829">
    <property type="entry name" value="DUF3419"/>
</dbReference>
<evidence type="ECO:0000313" key="2">
    <source>
        <dbReference type="EMBL" id="KKQ88161.1"/>
    </source>
</evidence>
<dbReference type="Pfam" id="PF11899">
    <property type="entry name" value="DUF3419"/>
    <property type="match status" value="1"/>
</dbReference>
<dbReference type="EMBL" id="LBVP01000026">
    <property type="protein sequence ID" value="KKQ88161.1"/>
    <property type="molecule type" value="Genomic_DNA"/>
</dbReference>
<evidence type="ECO:0008006" key="4">
    <source>
        <dbReference type="Google" id="ProtNLM"/>
    </source>
</evidence>
<dbReference type="Proteomes" id="UP000034893">
    <property type="component" value="Unassembled WGS sequence"/>
</dbReference>
<keyword evidence="1" id="KW-0472">Membrane</keyword>
<feature type="transmembrane region" description="Helical" evidence="1">
    <location>
        <begin position="175"/>
        <end position="194"/>
    </location>
</feature>
<evidence type="ECO:0000313" key="3">
    <source>
        <dbReference type="Proteomes" id="UP000034893"/>
    </source>
</evidence>
<comment type="caution">
    <text evidence="2">The sequence shown here is derived from an EMBL/GenBank/DDBJ whole genome shotgun (WGS) entry which is preliminary data.</text>
</comment>